<comment type="caution">
    <text evidence="2">The sequence shown here is derived from an EMBL/GenBank/DDBJ whole genome shotgun (WGS) entry which is preliminary data.</text>
</comment>
<evidence type="ECO:0000256" key="1">
    <source>
        <dbReference type="SAM" id="Phobius"/>
    </source>
</evidence>
<gene>
    <name evidence="2" type="ORF">LBV24_13675</name>
</gene>
<feature type="transmembrane region" description="Helical" evidence="1">
    <location>
        <begin position="21"/>
        <end position="40"/>
    </location>
</feature>
<sequence length="245" mass="28608">MIKFFRKIRQNLLMENKTGKYLKYAIGEIVLVMVGILLALQVNNWNENRKSEYVKQNYYKQLLIDLESDKNYAQLMISTLDSSITKHKNYIESLKQPYISSNESFNNVWKNNLFTRNLEFKTSTIKSLINTGDMSLLESNLRDKLTNYNGSKANLLSLSKTNNDDANDIYQSAFMRGVFLQFALEHQPEFANYLNVDNKRPEIFTKLHGYLSWRTFGEKGTIKRLSELIVDADIIIDLINENMKE</sequence>
<protein>
    <submittedName>
        <fullName evidence="2">Uncharacterized protein</fullName>
    </submittedName>
</protein>
<dbReference type="Proteomes" id="UP001198402">
    <property type="component" value="Unassembled WGS sequence"/>
</dbReference>
<evidence type="ECO:0000313" key="2">
    <source>
        <dbReference type="EMBL" id="MCA0154273.1"/>
    </source>
</evidence>
<accession>A0ABS7Y6G0</accession>
<keyword evidence="1" id="KW-1133">Transmembrane helix</keyword>
<reference evidence="3" key="1">
    <citation type="submission" date="2023-07" db="EMBL/GenBank/DDBJ databases">
        <authorList>
            <person name="Yue Y."/>
        </authorList>
    </citation>
    <scope>NUCLEOTIDE SEQUENCE [LARGE SCALE GENOMIC DNA]</scope>
    <source>
        <strain evidence="3">2Y89</strain>
    </source>
</reference>
<keyword evidence="1" id="KW-0472">Membrane</keyword>
<proteinExistence type="predicted"/>
<keyword evidence="1" id="KW-0812">Transmembrane</keyword>
<evidence type="ECO:0000313" key="3">
    <source>
        <dbReference type="Proteomes" id="UP001198402"/>
    </source>
</evidence>
<dbReference type="RefSeq" id="WP_224479221.1">
    <property type="nucleotide sequence ID" value="NZ_JAIUJS010000009.1"/>
</dbReference>
<keyword evidence="3" id="KW-1185">Reference proteome</keyword>
<organism evidence="2 3">
    <name type="scientific">Winogradskyella vincentii</name>
    <dbReference type="NCBI Taxonomy" id="2877122"/>
    <lineage>
        <taxon>Bacteria</taxon>
        <taxon>Pseudomonadati</taxon>
        <taxon>Bacteroidota</taxon>
        <taxon>Flavobacteriia</taxon>
        <taxon>Flavobacteriales</taxon>
        <taxon>Flavobacteriaceae</taxon>
        <taxon>Winogradskyella</taxon>
    </lineage>
</organism>
<name>A0ABS7Y6G0_9FLAO</name>
<dbReference type="EMBL" id="JAIUJS010000009">
    <property type="protein sequence ID" value="MCA0154273.1"/>
    <property type="molecule type" value="Genomic_DNA"/>
</dbReference>